<dbReference type="GO" id="GO:0072546">
    <property type="term" value="C:EMC complex"/>
    <property type="evidence" value="ECO:0007669"/>
    <property type="project" value="InterPro"/>
</dbReference>
<accession>A0A8S0WRN4</accession>
<comment type="similarity">
    <text evidence="1">Belongs to the EMC8/EMC9 family.</text>
</comment>
<protein>
    <recommendedName>
        <fullName evidence="2">MPN domain-containing protein</fullName>
    </recommendedName>
</protein>
<name>A0A8S0WRN4_CYCAE</name>
<evidence type="ECO:0000313" key="4">
    <source>
        <dbReference type="Proteomes" id="UP000467700"/>
    </source>
</evidence>
<sequence>MATTKYTIEADAYYKLYFHAAKHPHKPVNGVLVGTQDGPGKPVTIVDSIPLLHHWTSLSPMMEIGLDLAFQHAGSEGLKIVGYYQACERLDETILAPVGEKVAGKIKAKFEDAVAFVIDGRRLGNSEAALVPYISSSSSWRPAPSDPPPFTPGSRFQLGSSDLPAQAARLVQEQNSQFAFGDFDDHLEDVTIGPPPPRVVSRPSSTLTLGDFHQVSPHSRPIYVGPVMSPHRRRCITSRLTLERCRWPTVIHDAADIVYTIPPWNVQRHLPSRFRSYIVPALLPKP</sequence>
<comment type="caution">
    <text evidence="3">The sequence shown here is derived from an EMBL/GenBank/DDBJ whole genome shotgun (WGS) entry which is preliminary data.</text>
</comment>
<dbReference type="PANTHER" id="PTHR12941:SF10">
    <property type="entry name" value="ER MEMBRANE PROTEIN COMPLEX SUBUNIT 8_9 HOMOLOG"/>
    <property type="match status" value="1"/>
</dbReference>
<organism evidence="3 4">
    <name type="scientific">Cyclocybe aegerita</name>
    <name type="common">Black poplar mushroom</name>
    <name type="synonym">Agrocybe aegerita</name>
    <dbReference type="NCBI Taxonomy" id="1973307"/>
    <lineage>
        <taxon>Eukaryota</taxon>
        <taxon>Fungi</taxon>
        <taxon>Dikarya</taxon>
        <taxon>Basidiomycota</taxon>
        <taxon>Agaricomycotina</taxon>
        <taxon>Agaricomycetes</taxon>
        <taxon>Agaricomycetidae</taxon>
        <taxon>Agaricales</taxon>
        <taxon>Agaricineae</taxon>
        <taxon>Bolbitiaceae</taxon>
        <taxon>Cyclocybe</taxon>
    </lineage>
</organism>
<evidence type="ECO:0000259" key="2">
    <source>
        <dbReference type="PROSITE" id="PS50249"/>
    </source>
</evidence>
<dbReference type="EMBL" id="CACVBS010000074">
    <property type="protein sequence ID" value="CAA7269067.1"/>
    <property type="molecule type" value="Genomic_DNA"/>
</dbReference>
<dbReference type="Pfam" id="PF03665">
    <property type="entry name" value="UPF0172"/>
    <property type="match status" value="1"/>
</dbReference>
<dbReference type="InterPro" id="IPR005366">
    <property type="entry name" value="EMC8/9"/>
</dbReference>
<dbReference type="PANTHER" id="PTHR12941">
    <property type="entry name" value="ER MEMBRANE PROTEIN COMPLEX"/>
    <property type="match status" value="1"/>
</dbReference>
<evidence type="ECO:0000256" key="1">
    <source>
        <dbReference type="ARBA" id="ARBA00007461"/>
    </source>
</evidence>
<dbReference type="OrthoDB" id="194468at2759"/>
<dbReference type="InterPro" id="IPR037518">
    <property type="entry name" value="MPN"/>
</dbReference>
<proteinExistence type="inferred from homology"/>
<evidence type="ECO:0000313" key="3">
    <source>
        <dbReference type="EMBL" id="CAA7269067.1"/>
    </source>
</evidence>
<dbReference type="PROSITE" id="PS50249">
    <property type="entry name" value="MPN"/>
    <property type="match status" value="1"/>
</dbReference>
<feature type="domain" description="MPN" evidence="2">
    <location>
        <begin position="6"/>
        <end position="139"/>
    </location>
</feature>
<keyword evidence="4" id="KW-1185">Reference proteome</keyword>
<dbReference type="Proteomes" id="UP000467700">
    <property type="component" value="Unassembled WGS sequence"/>
</dbReference>
<dbReference type="CDD" id="cd08060">
    <property type="entry name" value="MPN_UPF0172"/>
    <property type="match status" value="1"/>
</dbReference>
<dbReference type="AlphaFoldDB" id="A0A8S0WRN4"/>
<gene>
    <name evidence="3" type="ORF">AAE3_LOCUS11370</name>
</gene>
<reference evidence="3 4" key="1">
    <citation type="submission" date="2020-01" db="EMBL/GenBank/DDBJ databases">
        <authorList>
            <person name="Gupta K D."/>
        </authorList>
    </citation>
    <scope>NUCLEOTIDE SEQUENCE [LARGE SCALE GENOMIC DNA]</scope>
</reference>